<feature type="domain" description="GGDEF" evidence="5">
    <location>
        <begin position="168"/>
        <end position="305"/>
    </location>
</feature>
<evidence type="ECO:0000256" key="2">
    <source>
        <dbReference type="ARBA" id="ARBA00034247"/>
    </source>
</evidence>
<dbReference type="NCBIfam" id="TIGR00254">
    <property type="entry name" value="GGDEF"/>
    <property type="match status" value="1"/>
</dbReference>
<dbReference type="InterPro" id="IPR029787">
    <property type="entry name" value="Nucleotide_cyclase"/>
</dbReference>
<dbReference type="SUPFAM" id="SSF55073">
    <property type="entry name" value="Nucleotide cyclase"/>
    <property type="match status" value="1"/>
</dbReference>
<evidence type="ECO:0000256" key="3">
    <source>
        <dbReference type="PROSITE-ProRule" id="PRU00169"/>
    </source>
</evidence>
<dbReference type="InterPro" id="IPR050469">
    <property type="entry name" value="Diguanylate_Cyclase"/>
</dbReference>
<dbReference type="InterPro" id="IPR043128">
    <property type="entry name" value="Rev_trsase/Diguanyl_cyclase"/>
</dbReference>
<protein>
    <recommendedName>
        <fullName evidence="1">diguanylate cyclase</fullName>
        <ecNumber evidence="1">2.7.7.65</ecNumber>
    </recommendedName>
</protein>
<dbReference type="PROSITE" id="PS50887">
    <property type="entry name" value="GGDEF"/>
    <property type="match status" value="1"/>
</dbReference>
<dbReference type="CDD" id="cd01949">
    <property type="entry name" value="GGDEF"/>
    <property type="match status" value="1"/>
</dbReference>
<evidence type="ECO:0000259" key="4">
    <source>
        <dbReference type="PROSITE" id="PS50110"/>
    </source>
</evidence>
<dbReference type="Pfam" id="PF00072">
    <property type="entry name" value="Response_reg"/>
    <property type="match status" value="1"/>
</dbReference>
<evidence type="ECO:0000259" key="5">
    <source>
        <dbReference type="PROSITE" id="PS50887"/>
    </source>
</evidence>
<dbReference type="InterPro" id="IPR001789">
    <property type="entry name" value="Sig_transdc_resp-reg_receiver"/>
</dbReference>
<dbReference type="EC" id="2.7.7.65" evidence="1"/>
<gene>
    <name evidence="6" type="ORF">H8K52_04460</name>
</gene>
<evidence type="ECO:0000313" key="7">
    <source>
        <dbReference type="Proteomes" id="UP000648257"/>
    </source>
</evidence>
<dbReference type="PANTHER" id="PTHR45138">
    <property type="entry name" value="REGULATORY COMPONENTS OF SENSORY TRANSDUCTION SYSTEM"/>
    <property type="match status" value="1"/>
</dbReference>
<dbReference type="InterPro" id="IPR000160">
    <property type="entry name" value="GGDEF_dom"/>
</dbReference>
<dbReference type="SMART" id="SM00267">
    <property type="entry name" value="GGDEF"/>
    <property type="match status" value="1"/>
</dbReference>
<proteinExistence type="predicted"/>
<keyword evidence="7" id="KW-1185">Reference proteome</keyword>
<dbReference type="PROSITE" id="PS50110">
    <property type="entry name" value="RESPONSE_REGULATORY"/>
    <property type="match status" value="1"/>
</dbReference>
<dbReference type="EMBL" id="JACOFW010000003">
    <property type="protein sequence ID" value="MBC3806597.1"/>
    <property type="molecule type" value="Genomic_DNA"/>
</dbReference>
<dbReference type="Gene3D" id="3.40.50.2300">
    <property type="match status" value="1"/>
</dbReference>
<comment type="caution">
    <text evidence="6">The sequence shown here is derived from an EMBL/GenBank/DDBJ whole genome shotgun (WGS) entry which is preliminary data.</text>
</comment>
<name>A0ABR6X124_9BURK</name>
<evidence type="ECO:0000313" key="6">
    <source>
        <dbReference type="EMBL" id="MBC3806597.1"/>
    </source>
</evidence>
<dbReference type="RefSeq" id="WP_186921683.1">
    <property type="nucleotide sequence ID" value="NZ_JACOFW010000003.1"/>
</dbReference>
<feature type="modified residue" description="4-aspartylphosphate" evidence="3">
    <location>
        <position position="58"/>
    </location>
</feature>
<feature type="domain" description="Response regulatory" evidence="4">
    <location>
        <begin position="10"/>
        <end position="125"/>
    </location>
</feature>
<reference evidence="6 7" key="1">
    <citation type="submission" date="2020-08" db="EMBL/GenBank/DDBJ databases">
        <title>Novel species isolated from subtropical streams in China.</title>
        <authorList>
            <person name="Lu H."/>
        </authorList>
    </citation>
    <scope>NUCLEOTIDE SEQUENCE [LARGE SCALE GENOMIC DNA]</scope>
    <source>
        <strain evidence="6 7">KACC 16656</strain>
    </source>
</reference>
<evidence type="ECO:0000256" key="1">
    <source>
        <dbReference type="ARBA" id="ARBA00012528"/>
    </source>
</evidence>
<dbReference type="Proteomes" id="UP000648257">
    <property type="component" value="Unassembled WGS sequence"/>
</dbReference>
<accession>A0ABR6X124</accession>
<comment type="catalytic activity">
    <reaction evidence="2">
        <text>2 GTP = 3',3'-c-di-GMP + 2 diphosphate</text>
        <dbReference type="Rhea" id="RHEA:24898"/>
        <dbReference type="ChEBI" id="CHEBI:33019"/>
        <dbReference type="ChEBI" id="CHEBI:37565"/>
        <dbReference type="ChEBI" id="CHEBI:58805"/>
        <dbReference type="EC" id="2.7.7.65"/>
    </reaction>
</comment>
<dbReference type="Gene3D" id="3.30.70.270">
    <property type="match status" value="1"/>
</dbReference>
<keyword evidence="3" id="KW-0597">Phosphoprotein</keyword>
<dbReference type="InterPro" id="IPR011006">
    <property type="entry name" value="CheY-like_superfamily"/>
</dbReference>
<dbReference type="SMART" id="SM00448">
    <property type="entry name" value="REC"/>
    <property type="match status" value="1"/>
</dbReference>
<dbReference type="PANTHER" id="PTHR45138:SF9">
    <property type="entry name" value="DIGUANYLATE CYCLASE DGCM-RELATED"/>
    <property type="match status" value="1"/>
</dbReference>
<dbReference type="SUPFAM" id="SSF52172">
    <property type="entry name" value="CheY-like"/>
    <property type="match status" value="1"/>
</dbReference>
<organism evidence="6 7">
    <name type="scientific">Undibacterium seohonense</name>
    <dbReference type="NCBI Taxonomy" id="1344950"/>
    <lineage>
        <taxon>Bacteria</taxon>
        <taxon>Pseudomonadati</taxon>
        <taxon>Pseudomonadota</taxon>
        <taxon>Betaproteobacteria</taxon>
        <taxon>Burkholderiales</taxon>
        <taxon>Oxalobacteraceae</taxon>
        <taxon>Undibacterium</taxon>
    </lineage>
</organism>
<sequence>MPAYLPKESTILIIDDDVNLIRMLSHILKDFGKILFAVNGDQGLQIAKEQKPDLILLDVGMQPMDGYEVCRYLKNDEATSKSAIIFVTANTGMDTEIACLNAGAVDFITKPLNPPVVQARVRTHLRLIHDSAALELLAQHDALTGLYNRRYFDKAIEAEYSRLQRHQLPLGIALVDIDYFKRYNDTYGHAAGDIALKAVAQAIEAVTKRPGEFVARYGGEEFVVVLPQINEQTLQQYGQMICESIRVLEIPHSTSEIYQYITISVGLAYAIPTIDSSPQSLLDHADQALYRAKTLNRNRFEIFSRQDQSQSQ</sequence>
<dbReference type="Pfam" id="PF00990">
    <property type="entry name" value="GGDEF"/>
    <property type="match status" value="1"/>
</dbReference>